<dbReference type="Gene3D" id="1.10.10.10">
    <property type="entry name" value="Winged helix-like DNA-binding domain superfamily/Winged helix DNA-binding domain"/>
    <property type="match status" value="1"/>
</dbReference>
<dbReference type="InterPro" id="IPR013324">
    <property type="entry name" value="RNA_pol_sigma_r3/r4-like"/>
</dbReference>
<dbReference type="RefSeq" id="WP_073275596.1">
    <property type="nucleotide sequence ID" value="NZ_FRAC01000010.1"/>
</dbReference>
<evidence type="ECO:0000259" key="5">
    <source>
        <dbReference type="Pfam" id="PF04542"/>
    </source>
</evidence>
<keyword evidence="2" id="KW-0805">Transcription regulation</keyword>
<dbReference type="Pfam" id="PF08281">
    <property type="entry name" value="Sigma70_r4_2"/>
    <property type="match status" value="1"/>
</dbReference>
<dbReference type="NCBIfam" id="TIGR02937">
    <property type="entry name" value="sigma70-ECF"/>
    <property type="match status" value="1"/>
</dbReference>
<dbReference type="Pfam" id="PF04542">
    <property type="entry name" value="Sigma70_r2"/>
    <property type="match status" value="1"/>
</dbReference>
<dbReference type="InterPro" id="IPR013325">
    <property type="entry name" value="RNA_pol_sigma_r2"/>
</dbReference>
<keyword evidence="8" id="KW-1185">Reference proteome</keyword>
<dbReference type="GO" id="GO:0016987">
    <property type="term" value="F:sigma factor activity"/>
    <property type="evidence" value="ECO:0007669"/>
    <property type="project" value="UniProtKB-KW"/>
</dbReference>
<gene>
    <name evidence="7" type="ORF">SAMN02745136_02124</name>
</gene>
<feature type="domain" description="RNA polymerase sigma-70 region 2" evidence="5">
    <location>
        <begin position="16"/>
        <end position="80"/>
    </location>
</feature>
<keyword evidence="3" id="KW-0731">Sigma factor</keyword>
<evidence type="ECO:0000256" key="2">
    <source>
        <dbReference type="ARBA" id="ARBA00023015"/>
    </source>
</evidence>
<dbReference type="InterPro" id="IPR007627">
    <property type="entry name" value="RNA_pol_sigma70_r2"/>
</dbReference>
<dbReference type="InterPro" id="IPR013249">
    <property type="entry name" value="RNA_pol_sigma70_r4_t2"/>
</dbReference>
<keyword evidence="4" id="KW-0804">Transcription</keyword>
<evidence type="ECO:0000259" key="6">
    <source>
        <dbReference type="Pfam" id="PF08281"/>
    </source>
</evidence>
<evidence type="ECO:0000256" key="4">
    <source>
        <dbReference type="ARBA" id="ARBA00023163"/>
    </source>
</evidence>
<dbReference type="CDD" id="cd06171">
    <property type="entry name" value="Sigma70_r4"/>
    <property type="match status" value="1"/>
</dbReference>
<evidence type="ECO:0000313" key="8">
    <source>
        <dbReference type="Proteomes" id="UP000184386"/>
    </source>
</evidence>
<dbReference type="EMBL" id="FRAC01000010">
    <property type="protein sequence ID" value="SHK26505.1"/>
    <property type="molecule type" value="Genomic_DNA"/>
</dbReference>
<dbReference type="SUPFAM" id="SSF88659">
    <property type="entry name" value="Sigma3 and sigma4 domains of RNA polymerase sigma factors"/>
    <property type="match status" value="1"/>
</dbReference>
<protein>
    <submittedName>
        <fullName evidence="7">RNA polymerase sigma-70 factor, ECF subfamily</fullName>
    </submittedName>
</protein>
<dbReference type="AlphaFoldDB" id="A0A1M6R1Z2"/>
<organism evidence="7 8">
    <name type="scientific">Anaerocolumna jejuensis DSM 15929</name>
    <dbReference type="NCBI Taxonomy" id="1121322"/>
    <lineage>
        <taxon>Bacteria</taxon>
        <taxon>Bacillati</taxon>
        <taxon>Bacillota</taxon>
        <taxon>Clostridia</taxon>
        <taxon>Lachnospirales</taxon>
        <taxon>Lachnospiraceae</taxon>
        <taxon>Anaerocolumna</taxon>
    </lineage>
</organism>
<dbReference type="InterPro" id="IPR036388">
    <property type="entry name" value="WH-like_DNA-bd_sf"/>
</dbReference>
<dbReference type="GO" id="GO:0006352">
    <property type="term" value="P:DNA-templated transcription initiation"/>
    <property type="evidence" value="ECO:0007669"/>
    <property type="project" value="InterPro"/>
</dbReference>
<dbReference type="GO" id="GO:0003677">
    <property type="term" value="F:DNA binding"/>
    <property type="evidence" value="ECO:0007669"/>
    <property type="project" value="InterPro"/>
</dbReference>
<accession>A0A1M6R1Z2</accession>
<dbReference type="PANTHER" id="PTHR43133">
    <property type="entry name" value="RNA POLYMERASE ECF-TYPE SIGMA FACTO"/>
    <property type="match status" value="1"/>
</dbReference>
<evidence type="ECO:0000313" key="7">
    <source>
        <dbReference type="EMBL" id="SHK26505.1"/>
    </source>
</evidence>
<proteinExistence type="inferred from homology"/>
<dbReference type="PANTHER" id="PTHR43133:SF60">
    <property type="entry name" value="RNA POLYMERASE SIGMA FACTOR SIGV"/>
    <property type="match status" value="1"/>
</dbReference>
<evidence type="ECO:0000256" key="3">
    <source>
        <dbReference type="ARBA" id="ARBA00023082"/>
    </source>
</evidence>
<dbReference type="InterPro" id="IPR039425">
    <property type="entry name" value="RNA_pol_sigma-70-like"/>
</dbReference>
<dbReference type="Gene3D" id="1.10.1740.10">
    <property type="match status" value="1"/>
</dbReference>
<dbReference type="SUPFAM" id="SSF88946">
    <property type="entry name" value="Sigma2 domain of RNA polymerase sigma factors"/>
    <property type="match status" value="1"/>
</dbReference>
<sequence length="162" mass="18957">MENSFGTDEFIQHVLDKYSKMLIKIAFTYVKNMADAEDIAQDAFVSLIRKGSGFDSEEHEKAWLIRVTINNCKNHLKSSWSKRRVPLEEDISYMQEEESEVLITVLKLPPKYRNVIHLYYYEEYSINEIAEILHKKPATIGTWLSRGRNLLKSELTGGFEYE</sequence>
<dbReference type="InterPro" id="IPR014284">
    <property type="entry name" value="RNA_pol_sigma-70_dom"/>
</dbReference>
<feature type="domain" description="RNA polymerase sigma factor 70 region 4 type 2" evidence="6">
    <location>
        <begin position="106"/>
        <end position="149"/>
    </location>
</feature>
<dbReference type="Proteomes" id="UP000184386">
    <property type="component" value="Unassembled WGS sequence"/>
</dbReference>
<name>A0A1M6R1Z2_9FIRM</name>
<dbReference type="STRING" id="1121322.SAMN02745136_02124"/>
<dbReference type="OrthoDB" id="9795666at2"/>
<comment type="similarity">
    <text evidence="1">Belongs to the sigma-70 factor family. ECF subfamily.</text>
</comment>
<evidence type="ECO:0000256" key="1">
    <source>
        <dbReference type="ARBA" id="ARBA00010641"/>
    </source>
</evidence>
<reference evidence="7 8" key="1">
    <citation type="submission" date="2016-11" db="EMBL/GenBank/DDBJ databases">
        <authorList>
            <person name="Jaros S."/>
            <person name="Januszkiewicz K."/>
            <person name="Wedrychowicz H."/>
        </authorList>
    </citation>
    <scope>NUCLEOTIDE SEQUENCE [LARGE SCALE GENOMIC DNA]</scope>
    <source>
        <strain evidence="7 8">DSM 15929</strain>
    </source>
</reference>